<keyword evidence="5 6" id="KW-0472">Membrane</keyword>
<dbReference type="GO" id="GO:0005886">
    <property type="term" value="C:plasma membrane"/>
    <property type="evidence" value="ECO:0007669"/>
    <property type="project" value="InterPro"/>
</dbReference>
<proteinExistence type="predicted"/>
<dbReference type="RefSeq" id="WP_207574311.1">
    <property type="nucleotide sequence ID" value="NZ_JAFNME010000004.1"/>
</dbReference>
<dbReference type="EMBL" id="JAFNME010000004">
    <property type="protein sequence ID" value="MBO1248762.1"/>
    <property type="molecule type" value="Genomic_DNA"/>
</dbReference>
<comment type="caution">
    <text evidence="7">The sequence shown here is derived from an EMBL/GenBank/DDBJ whole genome shotgun (WGS) entry which is preliminary data.</text>
</comment>
<evidence type="ECO:0000256" key="2">
    <source>
        <dbReference type="ARBA" id="ARBA00022519"/>
    </source>
</evidence>
<keyword evidence="8" id="KW-1185">Reference proteome</keyword>
<dbReference type="Gene3D" id="2.60.450.10">
    <property type="entry name" value="Lipopolysaccharide (LPS) transport protein A like domain"/>
    <property type="match status" value="1"/>
</dbReference>
<protein>
    <submittedName>
        <fullName evidence="7">LPS export ABC transporter periplasmic protein LptC</fullName>
    </submittedName>
</protein>
<dbReference type="GO" id="GO:0015221">
    <property type="term" value="F:lipopolysaccharide transmembrane transporter activity"/>
    <property type="evidence" value="ECO:0007669"/>
    <property type="project" value="InterPro"/>
</dbReference>
<dbReference type="Proteomes" id="UP000664731">
    <property type="component" value="Unassembled WGS sequence"/>
</dbReference>
<keyword evidence="1" id="KW-1003">Cell membrane</keyword>
<dbReference type="AlphaFoldDB" id="A0A939KAV4"/>
<dbReference type="InterPro" id="IPR010664">
    <property type="entry name" value="LipoPS_assembly_LptC-rel"/>
</dbReference>
<evidence type="ECO:0000313" key="7">
    <source>
        <dbReference type="EMBL" id="MBO1248762.1"/>
    </source>
</evidence>
<organism evidence="7 8">
    <name type="scientific">Comamonas denitrificans</name>
    <dbReference type="NCBI Taxonomy" id="117506"/>
    <lineage>
        <taxon>Bacteria</taxon>
        <taxon>Pseudomonadati</taxon>
        <taxon>Pseudomonadota</taxon>
        <taxon>Betaproteobacteria</taxon>
        <taxon>Burkholderiales</taxon>
        <taxon>Comamonadaceae</taxon>
        <taxon>Comamonas</taxon>
    </lineage>
</organism>
<dbReference type="PANTHER" id="PTHR37481:SF1">
    <property type="entry name" value="LIPOPOLYSACCHARIDE EXPORT SYSTEM PROTEIN LPTC"/>
    <property type="match status" value="1"/>
</dbReference>
<dbReference type="InterPro" id="IPR052363">
    <property type="entry name" value="LPS_export_LptC"/>
</dbReference>
<keyword evidence="4 6" id="KW-1133">Transmembrane helix</keyword>
<evidence type="ECO:0000256" key="1">
    <source>
        <dbReference type="ARBA" id="ARBA00022475"/>
    </source>
</evidence>
<dbReference type="InterPro" id="IPR026265">
    <property type="entry name" value="LptC"/>
</dbReference>
<evidence type="ECO:0000313" key="8">
    <source>
        <dbReference type="Proteomes" id="UP000664731"/>
    </source>
</evidence>
<dbReference type="PANTHER" id="PTHR37481">
    <property type="entry name" value="LIPOPOLYSACCHARIDE EXPORT SYSTEM PROTEIN LPTC"/>
    <property type="match status" value="1"/>
</dbReference>
<reference evidence="7" key="1">
    <citation type="submission" date="2021-03" db="EMBL/GenBank/DDBJ databases">
        <title>Comamonas denitrificans.</title>
        <authorList>
            <person name="Finster K."/>
        </authorList>
    </citation>
    <scope>NUCLEOTIDE SEQUENCE</scope>
    <source>
        <strain evidence="7">MM2021_4</strain>
    </source>
</reference>
<name>A0A939KAV4_9BURK</name>
<keyword evidence="3 6" id="KW-0812">Transmembrane</keyword>
<dbReference type="GO" id="GO:0030288">
    <property type="term" value="C:outer membrane-bounded periplasmic space"/>
    <property type="evidence" value="ECO:0007669"/>
    <property type="project" value="TreeGrafter"/>
</dbReference>
<accession>A0A939KAV4</accession>
<dbReference type="NCBIfam" id="TIGR04409">
    <property type="entry name" value="LptC_YrbK"/>
    <property type="match status" value="1"/>
</dbReference>
<evidence type="ECO:0000256" key="6">
    <source>
        <dbReference type="SAM" id="Phobius"/>
    </source>
</evidence>
<gene>
    <name evidence="7" type="primary">lptC</name>
    <name evidence="7" type="ORF">J1777_02770</name>
</gene>
<evidence type="ECO:0000256" key="3">
    <source>
        <dbReference type="ARBA" id="ARBA00022692"/>
    </source>
</evidence>
<evidence type="ECO:0000256" key="5">
    <source>
        <dbReference type="ARBA" id="ARBA00023136"/>
    </source>
</evidence>
<keyword evidence="2" id="KW-0997">Cell inner membrane</keyword>
<dbReference type="Pfam" id="PF06835">
    <property type="entry name" value="LptC"/>
    <property type="match status" value="1"/>
</dbReference>
<dbReference type="GO" id="GO:0017089">
    <property type="term" value="F:glycolipid transfer activity"/>
    <property type="evidence" value="ECO:0007669"/>
    <property type="project" value="TreeGrafter"/>
</dbReference>
<feature type="transmembrane region" description="Helical" evidence="6">
    <location>
        <begin position="9"/>
        <end position="29"/>
    </location>
</feature>
<sequence length="198" mass="22138">MKTTLSDRLSLYLPIVLMGLLALGSWWLVRSAPRPLAAQAVALPENQQDYTVEDFSTQQFAADGHLTSQIWGQQARHYLQADILEIDQVRTRSQGAQGVLTTTSAQRGISNSDASEVQLWGTAKVERHYPNGKPPMVLEGEFLHAWPQLERLRSHLPVTLTRGGSRFTGDSLEYDNARQVALLQGRVRGHIEAPKRTR</sequence>
<evidence type="ECO:0000256" key="4">
    <source>
        <dbReference type="ARBA" id="ARBA00022989"/>
    </source>
</evidence>